<dbReference type="AlphaFoldDB" id="A0A4P9WEQ2"/>
<keyword evidence="3" id="KW-1185">Reference proteome</keyword>
<gene>
    <name evidence="2" type="ORF">BDK51DRAFT_46365</name>
</gene>
<evidence type="ECO:0000313" key="3">
    <source>
        <dbReference type="Proteomes" id="UP000269721"/>
    </source>
</evidence>
<feature type="region of interest" description="Disordered" evidence="1">
    <location>
        <begin position="489"/>
        <end position="556"/>
    </location>
</feature>
<organism evidence="2 3">
    <name type="scientific">Blyttiomyces helicus</name>
    <dbReference type="NCBI Taxonomy" id="388810"/>
    <lineage>
        <taxon>Eukaryota</taxon>
        <taxon>Fungi</taxon>
        <taxon>Fungi incertae sedis</taxon>
        <taxon>Chytridiomycota</taxon>
        <taxon>Chytridiomycota incertae sedis</taxon>
        <taxon>Chytridiomycetes</taxon>
        <taxon>Chytridiomycetes incertae sedis</taxon>
        <taxon>Blyttiomyces</taxon>
    </lineage>
</organism>
<evidence type="ECO:0000313" key="2">
    <source>
        <dbReference type="EMBL" id="RKO90275.1"/>
    </source>
</evidence>
<sequence>MAHQQLSDASFFEKLAKATPLDVAHKSDTGREVSGSTGGGVWAQKPCRLAVDTNGDLPPARPPPYRPRKHYSVPPPMACTPLDLAHKSDPGKNFSVPPLMAYTPKPSLPPERMLTPDSWGIMSYPRKRANPLDFMASPDADDGGERAGITRPSDQSDPRVAELAAQMELDYIEETMGSAGPDFGAKARSLEVTLELSRHAWRIKAAALVAQEDHARTDPMQLDSPPPPGALGSLPAAGFDAGPAPYVSAQEGAPPAPAPPASRTVNRAFDKYISLPDGAPTPFDTHLAPTTLQECIAIIESDAHQLPHDRTPVPTLAATLATAPPRVRAAHAEGLKIAQRRSPHETRIHAATHHAQTAIAHGALHAKLLANPLIRLHAQCSAGAALPPDVRSAEDLLAHIAPDVAALQKHLVALQRNVRQGVAVASHAVGELSRLRRASFFTAILGVPWDKAVERAETLGTVVDPEGAAGPLFSREAYEALYGSVSEARGEATLRPKNRSRGGVDRNRNFYTGGGERTRGRRGGGGGCGGSGGGGGGGAGNGGAGGDRERGGHRRD</sequence>
<feature type="compositionally biased region" description="Gly residues" evidence="1">
    <location>
        <begin position="523"/>
        <end position="545"/>
    </location>
</feature>
<dbReference type="Proteomes" id="UP000269721">
    <property type="component" value="Unassembled WGS sequence"/>
</dbReference>
<feature type="region of interest" description="Disordered" evidence="1">
    <location>
        <begin position="19"/>
        <end position="77"/>
    </location>
</feature>
<protein>
    <submittedName>
        <fullName evidence="2">Uncharacterized protein</fullName>
    </submittedName>
</protein>
<reference evidence="3" key="1">
    <citation type="journal article" date="2018" name="Nat. Microbiol.">
        <title>Leveraging single-cell genomics to expand the fungal tree of life.</title>
        <authorList>
            <person name="Ahrendt S.R."/>
            <person name="Quandt C.A."/>
            <person name="Ciobanu D."/>
            <person name="Clum A."/>
            <person name="Salamov A."/>
            <person name="Andreopoulos B."/>
            <person name="Cheng J.F."/>
            <person name="Woyke T."/>
            <person name="Pelin A."/>
            <person name="Henrissat B."/>
            <person name="Reynolds N.K."/>
            <person name="Benny G.L."/>
            <person name="Smith M.E."/>
            <person name="James T.Y."/>
            <person name="Grigoriev I.V."/>
        </authorList>
    </citation>
    <scope>NUCLEOTIDE SEQUENCE [LARGE SCALE GENOMIC DNA]</scope>
</reference>
<dbReference type="EMBL" id="KZ995633">
    <property type="protein sequence ID" value="RKO90275.1"/>
    <property type="molecule type" value="Genomic_DNA"/>
</dbReference>
<name>A0A4P9WEQ2_9FUNG</name>
<feature type="region of interest" description="Disordered" evidence="1">
    <location>
        <begin position="137"/>
        <end position="159"/>
    </location>
</feature>
<accession>A0A4P9WEQ2</accession>
<evidence type="ECO:0000256" key="1">
    <source>
        <dbReference type="SAM" id="MobiDB-lite"/>
    </source>
</evidence>
<proteinExistence type="predicted"/>